<reference evidence="5 6" key="1">
    <citation type="submission" date="2017-11" db="EMBL/GenBank/DDBJ databases">
        <title>Infants hospitalized years apart are colonized by the same room-sourced microbial strains.</title>
        <authorList>
            <person name="Brooks B."/>
            <person name="Olm M.R."/>
            <person name="Firek B.A."/>
            <person name="Baker R."/>
            <person name="Thomas B.C."/>
            <person name="Morowitz M.J."/>
            <person name="Banfield J.F."/>
        </authorList>
    </citation>
    <scope>NUCLEOTIDE SEQUENCE [LARGE SCALE GENOMIC DNA]</scope>
    <source>
        <strain evidence="5">S2_012_000_R3_87</strain>
    </source>
</reference>
<feature type="domain" description="THAP4-like heme-binding" evidence="4">
    <location>
        <begin position="74"/>
        <end position="245"/>
    </location>
</feature>
<comment type="caution">
    <text evidence="5">The sequence shown here is derived from an EMBL/GenBank/DDBJ whole genome shotgun (WGS) entry which is preliminary data.</text>
</comment>
<evidence type="ECO:0000256" key="1">
    <source>
        <dbReference type="ARBA" id="ARBA00026205"/>
    </source>
</evidence>
<name>A0A2W5BFI2_9CORY</name>
<dbReference type="InterPro" id="IPR045165">
    <property type="entry name" value="Nitrobindin"/>
</dbReference>
<evidence type="ECO:0000313" key="5">
    <source>
        <dbReference type="EMBL" id="PZP03977.1"/>
    </source>
</evidence>
<sequence length="248" mass="26831">MSSDKANNQSPDQGANTPAESTNSGPKLDGNQAVNLAAEQSKSTADKNLPVFGDLPIPEDTANLRFGPNLHDGLLALLPLVGVWRGQGQAAHPGEEEFTFGQQLSIFHDGENRLGFESRTWKINPPAEEGAEADGDEASAESAGEPEVGELLRREAGFWRIDNDDNIELLIAHSDGMIELMYGKPLTERAWQLESASTLATETGPSALGPGKRLYGLMPNNDLGWVDERLIDGEMVPWMSAQLKRVRG</sequence>
<comment type="caution">
    <text evidence="2">Lacks conserved residue(s) required for the propagation of feature annotation.</text>
</comment>
<dbReference type="PANTHER" id="PTHR15854">
    <property type="entry name" value="THAP4 PROTEIN"/>
    <property type="match status" value="1"/>
</dbReference>
<dbReference type="HAMAP" id="MF_01297">
    <property type="entry name" value="nitrobindin"/>
    <property type="match status" value="1"/>
</dbReference>
<comment type="similarity">
    <text evidence="2">Belongs to the nitrobindin family.</text>
</comment>
<accession>A0A2W5BFI2</accession>
<evidence type="ECO:0000313" key="6">
    <source>
        <dbReference type="Proteomes" id="UP000249451"/>
    </source>
</evidence>
<feature type="region of interest" description="Disordered" evidence="3">
    <location>
        <begin position="1"/>
        <end position="49"/>
    </location>
</feature>
<feature type="compositionally biased region" description="Polar residues" evidence="3">
    <location>
        <begin position="1"/>
        <end position="25"/>
    </location>
</feature>
<dbReference type="GeneID" id="60604396"/>
<gene>
    <name evidence="5" type="ORF">DI609_00090</name>
</gene>
<feature type="compositionally biased region" description="Polar residues" evidence="3">
    <location>
        <begin position="32"/>
        <end position="43"/>
    </location>
</feature>
<proteinExistence type="inferred from homology"/>
<dbReference type="InterPro" id="IPR022939">
    <property type="entry name" value="Nb(III)_bact/plant"/>
</dbReference>
<dbReference type="Gene3D" id="2.40.128.20">
    <property type="match status" value="1"/>
</dbReference>
<dbReference type="InterPro" id="IPR014878">
    <property type="entry name" value="THAP4-like_heme-bd"/>
</dbReference>
<dbReference type="PANTHER" id="PTHR15854:SF4">
    <property type="entry name" value="PEROXYNITRITE ISOMERASE THAP4"/>
    <property type="match status" value="1"/>
</dbReference>
<dbReference type="Proteomes" id="UP000249451">
    <property type="component" value="Unassembled WGS sequence"/>
</dbReference>
<dbReference type="RefSeq" id="WP_012360847.1">
    <property type="nucleotide sequence ID" value="NZ_CP065982.1"/>
</dbReference>
<feature type="region of interest" description="Disordered" evidence="3">
    <location>
        <begin position="118"/>
        <end position="147"/>
    </location>
</feature>
<dbReference type="InterPro" id="IPR012674">
    <property type="entry name" value="Calycin"/>
</dbReference>
<evidence type="ECO:0000259" key="4">
    <source>
        <dbReference type="Pfam" id="PF08768"/>
    </source>
</evidence>
<dbReference type="SUPFAM" id="SSF50814">
    <property type="entry name" value="Lipocalins"/>
    <property type="match status" value="1"/>
</dbReference>
<dbReference type="CDD" id="cd07828">
    <property type="entry name" value="lipocalin_heme-bd-THAP4-like"/>
    <property type="match status" value="1"/>
</dbReference>
<dbReference type="Pfam" id="PF08768">
    <property type="entry name" value="THAP4_heme-bd"/>
    <property type="match status" value="1"/>
</dbReference>
<dbReference type="EMBL" id="QFNY01000001">
    <property type="protein sequence ID" value="PZP03977.1"/>
    <property type="molecule type" value="Genomic_DNA"/>
</dbReference>
<dbReference type="AlphaFoldDB" id="A0A2W5BFI2"/>
<comment type="caution">
    <text evidence="2">Lacks the conserved His residue that binds heme iron in the nitrobindin family.</text>
</comment>
<feature type="compositionally biased region" description="Acidic residues" evidence="3">
    <location>
        <begin position="129"/>
        <end position="139"/>
    </location>
</feature>
<feature type="short sequence motif" description="GXWXGXG" evidence="2">
    <location>
        <begin position="82"/>
        <end position="88"/>
    </location>
</feature>
<dbReference type="OMA" id="KCNFGQE"/>
<protein>
    <recommendedName>
        <fullName evidence="1 2">Ferric nitrobindin-like protein</fullName>
    </recommendedName>
</protein>
<dbReference type="SMR" id="A0A2W5BFI2"/>
<evidence type="ECO:0000256" key="3">
    <source>
        <dbReference type="SAM" id="MobiDB-lite"/>
    </source>
</evidence>
<evidence type="ECO:0000256" key="2">
    <source>
        <dbReference type="HAMAP-Rule" id="MF_01297"/>
    </source>
</evidence>
<organism evidence="5 6">
    <name type="scientific">Corynebacterium urealyticum</name>
    <dbReference type="NCBI Taxonomy" id="43771"/>
    <lineage>
        <taxon>Bacteria</taxon>
        <taxon>Bacillati</taxon>
        <taxon>Actinomycetota</taxon>
        <taxon>Actinomycetes</taxon>
        <taxon>Mycobacteriales</taxon>
        <taxon>Corynebacteriaceae</taxon>
        <taxon>Corynebacterium</taxon>
    </lineage>
</organism>